<feature type="region of interest" description="Disordered" evidence="1">
    <location>
        <begin position="319"/>
        <end position="340"/>
    </location>
</feature>
<evidence type="ECO:0000313" key="2">
    <source>
        <dbReference type="EMBL" id="KAJ5180814.1"/>
    </source>
</evidence>
<accession>A0A9W9IMY0</accession>
<dbReference type="EMBL" id="JAPQKO010000002">
    <property type="protein sequence ID" value="KAJ5180814.1"/>
    <property type="molecule type" value="Genomic_DNA"/>
</dbReference>
<comment type="caution">
    <text evidence="2">The sequence shown here is derived from an EMBL/GenBank/DDBJ whole genome shotgun (WGS) entry which is preliminary data.</text>
</comment>
<sequence>MRYETWDVLLFPEGSKTPIQEFKTQCFVSKDVDSPYLLNQSVTSHRPYYPFQCNYGQVPVLTTFIPSLPKNAPFRVSIHSWEKPGPSRLMESLMQPDDMVLFEARIFVDGVLTAGGIFGQRSSWPYVIDMSSHIDRDGSQDSLRFPGFHPEILEQRHWDAGDLLGRIKVIIAEGFARPHRSPPFERVKDVIALSFQHAPIHILEISNIAWPNPGMWSQIPHMALRYNPPSDLSGTSEPADIHGHSPTKPGPRMLLNTNVHCGSSSAIYSAFAPNRAFPLPQWQMQAHDPRWAACQGHYQGPFMSEPAVETFANDAAWPSHRGARSSREDIPMPDYSSSASSRAISSMTGMSYEHSKQPSITAPMDDDQYNLLLQALTPTKAPTMGTRAPSNTPSIAAGTAGAVETPVAVEKRPTKGRQPSGRGTALREISQPNTRDVSASSLHSASKETTPSKFGTSPGSNIKSRKEGSKEKPPETPTKSTAQNGIVLEDFTIGGSKENISESLQAVTTDKEDHEDVAL</sequence>
<feature type="compositionally biased region" description="Basic and acidic residues" evidence="1">
    <location>
        <begin position="464"/>
        <end position="474"/>
    </location>
</feature>
<reference evidence="2" key="2">
    <citation type="journal article" date="2023" name="IMA Fungus">
        <title>Comparative genomic study of the Penicillium genus elucidates a diverse pangenome and 15 lateral gene transfer events.</title>
        <authorList>
            <person name="Petersen C."/>
            <person name="Sorensen T."/>
            <person name="Nielsen M.R."/>
            <person name="Sondergaard T.E."/>
            <person name="Sorensen J.L."/>
            <person name="Fitzpatrick D.A."/>
            <person name="Frisvad J.C."/>
            <person name="Nielsen K.L."/>
        </authorList>
    </citation>
    <scope>NUCLEOTIDE SEQUENCE</scope>
    <source>
        <strain evidence="2">IBT 21917</strain>
    </source>
</reference>
<gene>
    <name evidence="2" type="ORF">N7492_004024</name>
</gene>
<protein>
    <submittedName>
        <fullName evidence="2">Uncharacterized protein</fullName>
    </submittedName>
</protein>
<dbReference type="Proteomes" id="UP001146351">
    <property type="component" value="Unassembled WGS sequence"/>
</dbReference>
<evidence type="ECO:0000313" key="3">
    <source>
        <dbReference type="Proteomes" id="UP001146351"/>
    </source>
</evidence>
<organism evidence="2 3">
    <name type="scientific">Penicillium capsulatum</name>
    <dbReference type="NCBI Taxonomy" id="69766"/>
    <lineage>
        <taxon>Eukaryota</taxon>
        <taxon>Fungi</taxon>
        <taxon>Dikarya</taxon>
        <taxon>Ascomycota</taxon>
        <taxon>Pezizomycotina</taxon>
        <taxon>Eurotiomycetes</taxon>
        <taxon>Eurotiomycetidae</taxon>
        <taxon>Eurotiales</taxon>
        <taxon>Aspergillaceae</taxon>
        <taxon>Penicillium</taxon>
    </lineage>
</organism>
<reference evidence="2" key="1">
    <citation type="submission" date="2022-11" db="EMBL/GenBank/DDBJ databases">
        <authorList>
            <person name="Petersen C."/>
        </authorList>
    </citation>
    <scope>NUCLEOTIDE SEQUENCE</scope>
    <source>
        <strain evidence="2">IBT 21917</strain>
    </source>
</reference>
<feature type="compositionally biased region" description="Basic and acidic residues" evidence="1">
    <location>
        <begin position="509"/>
        <end position="519"/>
    </location>
</feature>
<dbReference type="AlphaFoldDB" id="A0A9W9IMY0"/>
<dbReference type="OrthoDB" id="5417628at2759"/>
<feature type="region of interest" description="Disordered" evidence="1">
    <location>
        <begin position="402"/>
        <end position="519"/>
    </location>
</feature>
<keyword evidence="3" id="KW-1185">Reference proteome</keyword>
<proteinExistence type="predicted"/>
<feature type="compositionally biased region" description="Polar residues" evidence="1">
    <location>
        <begin position="430"/>
        <end position="462"/>
    </location>
</feature>
<name>A0A9W9IMY0_9EURO</name>
<evidence type="ECO:0000256" key="1">
    <source>
        <dbReference type="SAM" id="MobiDB-lite"/>
    </source>
</evidence>
<feature type="region of interest" description="Disordered" evidence="1">
    <location>
        <begin position="231"/>
        <end position="250"/>
    </location>
</feature>